<sequence>MAAWNHFATDAAGYLRERILTPRIGLLWLLVFAATAATVAEPRPWAWLAVAAAWFLLVFRLGDDLADLDFDRRYHPQRRLVRSRETSAFRLMLVFLVAGLVVLTAWVAGTVQALGLLLLVAALAGVYRWTQDRPELRPLRIALVLGKYPAWILLLADRPWQGLTLAAALAVFVPPALHELRAVGRAMLVPVAAVAAAVIAVWVLAA</sequence>
<name>W0DTL4_9GAMM</name>
<dbReference type="HOGENOM" id="CLU_1331433_0_0_6"/>
<feature type="transmembrane region" description="Helical" evidence="1">
    <location>
        <begin position="162"/>
        <end position="180"/>
    </location>
</feature>
<feature type="transmembrane region" description="Helical" evidence="1">
    <location>
        <begin position="20"/>
        <end position="39"/>
    </location>
</feature>
<dbReference type="Proteomes" id="UP000005289">
    <property type="component" value="Chromosome"/>
</dbReference>
<dbReference type="EMBL" id="CP007029">
    <property type="protein sequence ID" value="AHF00334.1"/>
    <property type="molecule type" value="Genomic_DNA"/>
</dbReference>
<evidence type="ECO:0008006" key="4">
    <source>
        <dbReference type="Google" id="ProtNLM"/>
    </source>
</evidence>
<gene>
    <name evidence="2" type="ORF">THITH_17360</name>
</gene>
<reference evidence="2 3" key="1">
    <citation type="submission" date="2013-12" db="EMBL/GenBank/DDBJ databases">
        <authorList>
            <consortium name="DOE Joint Genome Institute"/>
            <person name="Muyzer G."/>
            <person name="Huntemann M."/>
            <person name="Han J."/>
            <person name="Chen A."/>
            <person name="Kyrpides N."/>
            <person name="Mavromatis K."/>
            <person name="Markowitz V."/>
            <person name="Palaniappan K."/>
            <person name="Ivanova N."/>
            <person name="Schaumberg A."/>
            <person name="Pati A."/>
            <person name="Liolios K."/>
            <person name="Nordberg H.P."/>
            <person name="Cantor M.N."/>
            <person name="Hua S.X."/>
            <person name="Woyke T."/>
        </authorList>
    </citation>
    <scope>NUCLEOTIDE SEQUENCE [LARGE SCALE GENOMIC DNA]</scope>
    <source>
        <strain evidence="2 3">ARh 1</strain>
    </source>
</reference>
<keyword evidence="1" id="KW-1133">Transmembrane helix</keyword>
<dbReference type="KEGG" id="tti:THITH_17360"/>
<feature type="transmembrane region" description="Helical" evidence="1">
    <location>
        <begin position="187"/>
        <end position="205"/>
    </location>
</feature>
<evidence type="ECO:0000313" key="2">
    <source>
        <dbReference type="EMBL" id="AHF00334.1"/>
    </source>
</evidence>
<keyword evidence="3" id="KW-1185">Reference proteome</keyword>
<dbReference type="RefSeq" id="WP_006746622.1">
    <property type="nucleotide sequence ID" value="NZ_CP007029.1"/>
</dbReference>
<feature type="transmembrane region" description="Helical" evidence="1">
    <location>
        <begin position="87"/>
        <end position="107"/>
    </location>
</feature>
<keyword evidence="1" id="KW-0472">Membrane</keyword>
<feature type="transmembrane region" description="Helical" evidence="1">
    <location>
        <begin position="113"/>
        <end position="130"/>
    </location>
</feature>
<feature type="transmembrane region" description="Helical" evidence="1">
    <location>
        <begin position="45"/>
        <end position="66"/>
    </location>
</feature>
<accession>W0DTL4</accession>
<protein>
    <recommendedName>
        <fullName evidence="4">UbiA prenyltransferase</fullName>
    </recommendedName>
</protein>
<dbReference type="AlphaFoldDB" id="W0DTL4"/>
<evidence type="ECO:0000256" key="1">
    <source>
        <dbReference type="SAM" id="Phobius"/>
    </source>
</evidence>
<dbReference type="STRING" id="713585.THITH_17360"/>
<evidence type="ECO:0000313" key="3">
    <source>
        <dbReference type="Proteomes" id="UP000005289"/>
    </source>
</evidence>
<organism evidence="2 3">
    <name type="scientific">Thioalkalivibrio paradoxus ARh 1</name>
    <dbReference type="NCBI Taxonomy" id="713585"/>
    <lineage>
        <taxon>Bacteria</taxon>
        <taxon>Pseudomonadati</taxon>
        <taxon>Pseudomonadota</taxon>
        <taxon>Gammaproteobacteria</taxon>
        <taxon>Chromatiales</taxon>
        <taxon>Ectothiorhodospiraceae</taxon>
        <taxon>Thioalkalivibrio</taxon>
    </lineage>
</organism>
<keyword evidence="1" id="KW-0812">Transmembrane</keyword>
<proteinExistence type="predicted"/>